<proteinExistence type="inferred from homology"/>
<dbReference type="Proteomes" id="UP000316621">
    <property type="component" value="Chromosome 5"/>
</dbReference>
<keyword evidence="12" id="KW-1185">Reference proteome</keyword>
<sequence length="192" mass="19989">MESGGQATVGGKAAEVPSESGGQPTVLRPIATTASTESLLKYGSLILRTVTFVFSLISFAVMASNKGFNTTIKGFSYVLAACVISTVYTLLQNLRHFNYLSTGNLLLPACASNLVDFLGDQIVAYLLLSSGSAAAPSIDLIRGFEKALKSLGANTKGSSVSSASTAMAFLAFFPLALSAMISGYKLSTKTYV</sequence>
<dbReference type="PANTHER" id="PTHR33573:SF57">
    <property type="entry name" value="CASP-LIKE PROTEIN 4B1"/>
    <property type="match status" value="1"/>
</dbReference>
<keyword evidence="4 8" id="KW-1003">Cell membrane</keyword>
<name>A0A4Y7JTZ3_PAPSO</name>
<evidence type="ECO:0000313" key="12">
    <source>
        <dbReference type="Proteomes" id="UP000316621"/>
    </source>
</evidence>
<keyword evidence="7 8" id="KW-0472">Membrane</keyword>
<evidence type="ECO:0000256" key="5">
    <source>
        <dbReference type="ARBA" id="ARBA00022692"/>
    </source>
</evidence>
<evidence type="ECO:0000256" key="8">
    <source>
        <dbReference type="RuleBase" id="RU361233"/>
    </source>
</evidence>
<evidence type="ECO:0000256" key="3">
    <source>
        <dbReference type="ARBA" id="ARBA00011489"/>
    </source>
</evidence>
<evidence type="ECO:0000256" key="4">
    <source>
        <dbReference type="ARBA" id="ARBA00022475"/>
    </source>
</evidence>
<protein>
    <recommendedName>
        <fullName evidence="8">CASP-like protein</fullName>
    </recommendedName>
</protein>
<comment type="similarity">
    <text evidence="2 8">Belongs to the Casparian strip membrane proteins (CASP) family.</text>
</comment>
<evidence type="ECO:0000313" key="11">
    <source>
        <dbReference type="EMBL" id="RZC63239.1"/>
    </source>
</evidence>
<comment type="caution">
    <text evidence="8">Lacks conserved residue(s) required for the propagation of feature annotation.</text>
</comment>
<feature type="domain" description="Casparian strip membrane protein" evidence="10">
    <location>
        <begin position="40"/>
        <end position="173"/>
    </location>
</feature>
<evidence type="ECO:0000259" key="10">
    <source>
        <dbReference type="Pfam" id="PF04535"/>
    </source>
</evidence>
<feature type="transmembrane region" description="Helical" evidence="8">
    <location>
        <begin position="74"/>
        <end position="91"/>
    </location>
</feature>
<dbReference type="OrthoDB" id="1902604at2759"/>
<keyword evidence="6 8" id="KW-1133">Transmembrane helix</keyword>
<dbReference type="Gramene" id="RZC63239">
    <property type="protein sequence ID" value="RZC63239"/>
    <property type="gene ID" value="C5167_025000"/>
</dbReference>
<keyword evidence="5 8" id="KW-0812">Transmembrane</keyword>
<evidence type="ECO:0000256" key="6">
    <source>
        <dbReference type="ARBA" id="ARBA00022989"/>
    </source>
</evidence>
<evidence type="ECO:0000256" key="1">
    <source>
        <dbReference type="ARBA" id="ARBA00004651"/>
    </source>
</evidence>
<evidence type="ECO:0000256" key="7">
    <source>
        <dbReference type="ARBA" id="ARBA00023136"/>
    </source>
</evidence>
<feature type="transmembrane region" description="Helical" evidence="8">
    <location>
        <begin position="45"/>
        <end position="62"/>
    </location>
</feature>
<dbReference type="InterPro" id="IPR006702">
    <property type="entry name" value="CASP_dom"/>
</dbReference>
<dbReference type="PANTHER" id="PTHR33573">
    <property type="entry name" value="CASP-LIKE PROTEIN 4A4"/>
    <property type="match status" value="1"/>
</dbReference>
<gene>
    <name evidence="11" type="ORF">C5167_025000</name>
</gene>
<organism evidence="11 12">
    <name type="scientific">Papaver somniferum</name>
    <name type="common">Opium poppy</name>
    <dbReference type="NCBI Taxonomy" id="3469"/>
    <lineage>
        <taxon>Eukaryota</taxon>
        <taxon>Viridiplantae</taxon>
        <taxon>Streptophyta</taxon>
        <taxon>Embryophyta</taxon>
        <taxon>Tracheophyta</taxon>
        <taxon>Spermatophyta</taxon>
        <taxon>Magnoliopsida</taxon>
        <taxon>Ranunculales</taxon>
        <taxon>Papaveraceae</taxon>
        <taxon>Papaveroideae</taxon>
        <taxon>Papaver</taxon>
    </lineage>
</organism>
<dbReference type="Pfam" id="PF04535">
    <property type="entry name" value="CASP_dom"/>
    <property type="match status" value="1"/>
</dbReference>
<feature type="transmembrane region" description="Helical" evidence="8">
    <location>
        <begin position="162"/>
        <end position="184"/>
    </location>
</feature>
<evidence type="ECO:0000256" key="9">
    <source>
        <dbReference type="SAM" id="MobiDB-lite"/>
    </source>
</evidence>
<reference evidence="11 12" key="1">
    <citation type="journal article" date="2018" name="Science">
        <title>The opium poppy genome and morphinan production.</title>
        <authorList>
            <person name="Guo L."/>
            <person name="Winzer T."/>
            <person name="Yang X."/>
            <person name="Li Y."/>
            <person name="Ning Z."/>
            <person name="He Z."/>
            <person name="Teodor R."/>
            <person name="Lu Y."/>
            <person name="Bowser T.A."/>
            <person name="Graham I.A."/>
            <person name="Ye K."/>
        </authorList>
    </citation>
    <scope>NUCLEOTIDE SEQUENCE [LARGE SCALE GENOMIC DNA]</scope>
    <source>
        <strain evidence="12">cv. HN1</strain>
        <tissue evidence="11">Leaves</tissue>
    </source>
</reference>
<dbReference type="OMA" id="SKNACTG"/>
<comment type="subunit">
    <text evidence="3 8">Homodimer and heterodimers.</text>
</comment>
<dbReference type="GO" id="GO:0005886">
    <property type="term" value="C:plasma membrane"/>
    <property type="evidence" value="ECO:0007669"/>
    <property type="project" value="UniProtKB-SubCell"/>
</dbReference>
<dbReference type="EMBL" id="CM010719">
    <property type="protein sequence ID" value="RZC63239.1"/>
    <property type="molecule type" value="Genomic_DNA"/>
</dbReference>
<comment type="subcellular location">
    <subcellularLocation>
        <location evidence="1 8">Cell membrane</location>
        <topology evidence="1 8">Multi-pass membrane protein</topology>
    </subcellularLocation>
</comment>
<evidence type="ECO:0000256" key="2">
    <source>
        <dbReference type="ARBA" id="ARBA00007651"/>
    </source>
</evidence>
<dbReference type="AlphaFoldDB" id="A0A4Y7JTZ3"/>
<accession>A0A4Y7JTZ3</accession>
<feature type="region of interest" description="Disordered" evidence="9">
    <location>
        <begin position="1"/>
        <end position="24"/>
    </location>
</feature>